<dbReference type="InterPro" id="IPR011059">
    <property type="entry name" value="Metal-dep_hydrolase_composite"/>
</dbReference>
<keyword evidence="3 5" id="KW-0378">Hydrolase</keyword>
<evidence type="ECO:0000259" key="6">
    <source>
        <dbReference type="Pfam" id="PF01979"/>
    </source>
</evidence>
<dbReference type="SUPFAM" id="SSF51556">
    <property type="entry name" value="Metallo-dependent hydrolases"/>
    <property type="match status" value="1"/>
</dbReference>
<dbReference type="GO" id="GO:0008448">
    <property type="term" value="F:N-acetylglucosamine-6-phosphate deacetylase activity"/>
    <property type="evidence" value="ECO:0007669"/>
    <property type="project" value="UniProtKB-EC"/>
</dbReference>
<dbReference type="Pfam" id="PF22643">
    <property type="entry name" value="NagA_N"/>
    <property type="match status" value="1"/>
</dbReference>
<evidence type="ECO:0000256" key="4">
    <source>
        <dbReference type="ARBA" id="ARBA00023277"/>
    </source>
</evidence>
<evidence type="ECO:0000256" key="5">
    <source>
        <dbReference type="PIRNR" id="PIRNR038994"/>
    </source>
</evidence>
<dbReference type="SUPFAM" id="SSF51338">
    <property type="entry name" value="Composite domain of metallo-dependent hydrolases"/>
    <property type="match status" value="1"/>
</dbReference>
<dbReference type="NCBIfam" id="TIGR00221">
    <property type="entry name" value="nagA"/>
    <property type="match status" value="1"/>
</dbReference>
<dbReference type="Gene3D" id="3.20.20.140">
    <property type="entry name" value="Metal-dependent hydrolases"/>
    <property type="match status" value="1"/>
</dbReference>
<keyword evidence="4 5" id="KW-0119">Carbohydrate metabolism</keyword>
<dbReference type="PIRSF" id="PIRSF038994">
    <property type="entry name" value="NagA"/>
    <property type="match status" value="1"/>
</dbReference>
<organism evidence="7 8">
    <name type="scientific">Leptolyngbya subtilissima DQ-A4</name>
    <dbReference type="NCBI Taxonomy" id="2933933"/>
    <lineage>
        <taxon>Bacteria</taxon>
        <taxon>Bacillati</taxon>
        <taxon>Cyanobacteriota</taxon>
        <taxon>Cyanophyceae</taxon>
        <taxon>Leptolyngbyales</taxon>
        <taxon>Leptolyngbyaceae</taxon>
        <taxon>Leptolyngbya group</taxon>
        <taxon>Leptolyngbya</taxon>
    </lineage>
</organism>
<dbReference type="InterPro" id="IPR032466">
    <property type="entry name" value="Metal_Hydrolase"/>
</dbReference>
<gene>
    <name evidence="7" type="primary">nagA</name>
    <name evidence="7" type="ORF">NC992_08315</name>
</gene>
<dbReference type="PANTHER" id="PTHR11113">
    <property type="entry name" value="N-ACETYLGLUCOSAMINE-6-PHOSPHATE DEACETYLASE"/>
    <property type="match status" value="1"/>
</dbReference>
<dbReference type="InterPro" id="IPR006680">
    <property type="entry name" value="Amidohydro-rel"/>
</dbReference>
<sequence>MSSRFTTEPSANSSRPATEAIYPRYALNHCTLYTGRRVLQNYALVIKGSRILDLVPEAQLPSDLPCLDGQGWAVAPSFIDLQLNGCGGVMFNDAITADTLEIMHRTNLQSGTTSFLPTLITTTDQAMDDAMALVAQYRQQQPYQVLGLHLEGPYLNSKRGGIHSQAHIRSADRAMIDRIVQAGPEVVKLVTLAPEVVSPEYIRQLAEAGILVSAGHSEASFEEALVGFEAGVGMVTHLFNAMSGWQGRSPGLVGAALSQSDVYAGVIVDGHHVHYSSIDLAHRIKQDHLVLVTDATPPVGTTLESFVIGGQEVFYRDGKCVSADGTLGGAALTLIAAIENCVRRVGIPLAESLRMATLYPARAIGVDHSLGLLSPGYQANITLFDADTFTVKGVIDQGVLAWSTTDLEKQSEPLDVRTR</sequence>
<protein>
    <submittedName>
        <fullName evidence="7">N-acetylglucosamine-6-phosphate deacetylase</fullName>
        <ecNumber evidence="7">3.5.1.25</ecNumber>
    </submittedName>
</protein>
<dbReference type="Proteomes" id="UP001482513">
    <property type="component" value="Unassembled WGS sequence"/>
</dbReference>
<comment type="caution">
    <text evidence="7">The sequence shown here is derived from an EMBL/GenBank/DDBJ whole genome shotgun (WGS) entry which is preliminary data.</text>
</comment>
<evidence type="ECO:0000313" key="7">
    <source>
        <dbReference type="EMBL" id="MEP0946874.1"/>
    </source>
</evidence>
<evidence type="ECO:0000256" key="3">
    <source>
        <dbReference type="ARBA" id="ARBA00022801"/>
    </source>
</evidence>
<dbReference type="Pfam" id="PF01979">
    <property type="entry name" value="Amidohydro_1"/>
    <property type="match status" value="1"/>
</dbReference>
<keyword evidence="8" id="KW-1185">Reference proteome</keyword>
<comment type="similarity">
    <text evidence="1 5">Belongs to the metallo-dependent hydrolases superfamily. NagA family.</text>
</comment>
<reference evidence="7 8" key="1">
    <citation type="submission" date="2022-04" db="EMBL/GenBank/DDBJ databases">
        <title>Positive selection, recombination, and allopatry shape intraspecific diversity of widespread and dominant cyanobacteria.</title>
        <authorList>
            <person name="Wei J."/>
            <person name="Shu W."/>
            <person name="Hu C."/>
        </authorList>
    </citation>
    <scope>NUCLEOTIDE SEQUENCE [LARGE SCALE GENOMIC DNA]</scope>
    <source>
        <strain evidence="7 8">DQ-A4</strain>
    </source>
</reference>
<feature type="domain" description="Amidohydrolase-related" evidence="6">
    <location>
        <begin position="74"/>
        <end position="398"/>
    </location>
</feature>
<dbReference type="EC" id="3.5.1.25" evidence="7"/>
<dbReference type="EMBL" id="JAMPKX010000002">
    <property type="protein sequence ID" value="MEP0946874.1"/>
    <property type="molecule type" value="Genomic_DNA"/>
</dbReference>
<dbReference type="PANTHER" id="PTHR11113:SF14">
    <property type="entry name" value="N-ACETYLGLUCOSAMINE-6-PHOSPHATE DEACETYLASE"/>
    <property type="match status" value="1"/>
</dbReference>
<dbReference type="NCBIfam" id="NF008371">
    <property type="entry name" value="PRK11170.1"/>
    <property type="match status" value="1"/>
</dbReference>
<dbReference type="RefSeq" id="WP_190696989.1">
    <property type="nucleotide sequence ID" value="NZ_JAMPKX010000002.1"/>
</dbReference>
<dbReference type="Gene3D" id="2.30.40.10">
    <property type="entry name" value="Urease, subunit C, domain 1"/>
    <property type="match status" value="1"/>
</dbReference>
<evidence type="ECO:0000313" key="8">
    <source>
        <dbReference type="Proteomes" id="UP001482513"/>
    </source>
</evidence>
<keyword evidence="2" id="KW-0479">Metal-binding</keyword>
<accession>A0ABV0K264</accession>
<name>A0ABV0K264_9CYAN</name>
<dbReference type="InterPro" id="IPR003764">
    <property type="entry name" value="GlcNAc_6-P_deAcase"/>
</dbReference>
<evidence type="ECO:0000256" key="1">
    <source>
        <dbReference type="ARBA" id="ARBA00010716"/>
    </source>
</evidence>
<dbReference type="CDD" id="cd00854">
    <property type="entry name" value="NagA"/>
    <property type="match status" value="1"/>
</dbReference>
<evidence type="ECO:0000256" key="2">
    <source>
        <dbReference type="ARBA" id="ARBA00022723"/>
    </source>
</evidence>
<proteinExistence type="inferred from homology"/>